<evidence type="ECO:0000256" key="1">
    <source>
        <dbReference type="ARBA" id="ARBA00004141"/>
    </source>
</evidence>
<evidence type="ECO:0000256" key="3">
    <source>
        <dbReference type="ARBA" id="ARBA00022989"/>
    </source>
</evidence>
<feature type="compositionally biased region" description="Basic and acidic residues" evidence="5">
    <location>
        <begin position="535"/>
        <end position="544"/>
    </location>
</feature>
<dbReference type="PANTHER" id="PTHR23423">
    <property type="entry name" value="ORGANIC SOLUTE TRANSPORTER-RELATED"/>
    <property type="match status" value="1"/>
</dbReference>
<comment type="caution">
    <text evidence="7">The sequence shown here is derived from an EMBL/GenBank/DDBJ whole genome shotgun (WGS) entry which is preliminary data.</text>
</comment>
<keyword evidence="3 6" id="KW-1133">Transmembrane helix</keyword>
<evidence type="ECO:0000256" key="5">
    <source>
        <dbReference type="SAM" id="MobiDB-lite"/>
    </source>
</evidence>
<dbReference type="SMART" id="SM01417">
    <property type="entry name" value="Solute_trans_a"/>
    <property type="match status" value="1"/>
</dbReference>
<sequence length="544" mass="61566">MGWPVCNTTEEDETIHEVDLWDGGLNFHELCLIIVGAFALIAGFISFYLIVRHATHYSKPVEQRHIIRILCMIPIYALVAWLSTYYYQHAVYFDVLGDCYEAFTIAAFFALLCHYIAPDLHSQKDYFRGIRPKNWVWPVNWLQKCSGGEKGLWRVPRSGLTWFNVVWVGVFQYCLLRVLMTIVAVVTQKFDKYCESSLNPAFAHIWVLAIECVAVTIAMYCLIQFYIQIKDEISEHSPFLKILSIKLVIFLSFWQTSVISFLFSSGVISSSEKIAAPDLKVSLANLIISIEMALFAVLHLWSFPWKPYATEFQTDEITDFYGNGKTTYQGGRWGMGALADALNPIDLVRAVGRSIRWLFVGRKKRTLDPSYQPPTETIGLNQTDNTGHPSDTGYEGAGAMMAGAVSGRYGRQEADEGEVLLSHAQPNPSTGDLGTAPPPYEEGTPSRLHLVDNHLSDGHLAETDMRDSRTISPFEEVHYVPSRSLSDENGYYRNPGQMSSEYSSGHTRFPSSMDLQEQAPMPVPDSYQPYQPSHTRYDSDQRHR</sequence>
<accession>A0ABR4KP00</accession>
<evidence type="ECO:0000313" key="7">
    <source>
        <dbReference type="EMBL" id="KAL2852958.1"/>
    </source>
</evidence>
<evidence type="ECO:0000313" key="8">
    <source>
        <dbReference type="Proteomes" id="UP001610446"/>
    </source>
</evidence>
<feature type="transmembrane region" description="Helical" evidence="6">
    <location>
        <begin position="239"/>
        <end position="263"/>
    </location>
</feature>
<comment type="subcellular location">
    <subcellularLocation>
        <location evidence="1">Membrane</location>
        <topology evidence="1">Multi-pass membrane protein</topology>
    </subcellularLocation>
</comment>
<dbReference type="Pfam" id="PF03619">
    <property type="entry name" value="Solute_trans_a"/>
    <property type="match status" value="1"/>
</dbReference>
<evidence type="ECO:0000256" key="6">
    <source>
        <dbReference type="SAM" id="Phobius"/>
    </source>
</evidence>
<feature type="transmembrane region" description="Helical" evidence="6">
    <location>
        <begin position="205"/>
        <end position="227"/>
    </location>
</feature>
<gene>
    <name evidence="7" type="ORF">BJY01DRAFT_207574</name>
</gene>
<feature type="transmembrane region" description="Helical" evidence="6">
    <location>
        <begin position="27"/>
        <end position="49"/>
    </location>
</feature>
<keyword evidence="2 6" id="KW-0812">Transmembrane</keyword>
<evidence type="ECO:0000256" key="2">
    <source>
        <dbReference type="ARBA" id="ARBA00022692"/>
    </source>
</evidence>
<name>A0ABR4KP00_9EURO</name>
<proteinExistence type="predicted"/>
<dbReference type="EMBL" id="JBFXLU010000022">
    <property type="protein sequence ID" value="KAL2852958.1"/>
    <property type="molecule type" value="Genomic_DNA"/>
</dbReference>
<feature type="compositionally biased region" description="Polar residues" evidence="5">
    <location>
        <begin position="496"/>
        <end position="515"/>
    </location>
</feature>
<feature type="transmembrane region" description="Helical" evidence="6">
    <location>
        <begin position="160"/>
        <end position="185"/>
    </location>
</feature>
<dbReference type="Proteomes" id="UP001610446">
    <property type="component" value="Unassembled WGS sequence"/>
</dbReference>
<evidence type="ECO:0000256" key="4">
    <source>
        <dbReference type="ARBA" id="ARBA00023136"/>
    </source>
</evidence>
<feature type="transmembrane region" description="Helical" evidence="6">
    <location>
        <begin position="283"/>
        <end position="303"/>
    </location>
</feature>
<feature type="region of interest" description="Disordered" evidence="5">
    <location>
        <begin position="422"/>
        <end position="444"/>
    </location>
</feature>
<feature type="compositionally biased region" description="Polar residues" evidence="5">
    <location>
        <begin position="373"/>
        <end position="389"/>
    </location>
</feature>
<reference evidence="7 8" key="1">
    <citation type="submission" date="2024-07" db="EMBL/GenBank/DDBJ databases">
        <title>Section-level genome sequencing and comparative genomics of Aspergillus sections Usti and Cavernicolus.</title>
        <authorList>
            <consortium name="Lawrence Berkeley National Laboratory"/>
            <person name="Nybo J.L."/>
            <person name="Vesth T.C."/>
            <person name="Theobald S."/>
            <person name="Frisvad J.C."/>
            <person name="Larsen T.O."/>
            <person name="Kjaerboelling I."/>
            <person name="Rothschild-Mancinelli K."/>
            <person name="Lyhne E.K."/>
            <person name="Kogle M.E."/>
            <person name="Barry K."/>
            <person name="Clum A."/>
            <person name="Na H."/>
            <person name="Ledsgaard L."/>
            <person name="Lin J."/>
            <person name="Lipzen A."/>
            <person name="Kuo A."/>
            <person name="Riley R."/>
            <person name="Mondo S."/>
            <person name="Labutti K."/>
            <person name="Haridas S."/>
            <person name="Pangalinan J."/>
            <person name="Salamov A.A."/>
            <person name="Simmons B.A."/>
            <person name="Magnuson J.K."/>
            <person name="Chen J."/>
            <person name="Drula E."/>
            <person name="Henrissat B."/>
            <person name="Wiebenga A."/>
            <person name="Lubbers R.J."/>
            <person name="Gomes A.C."/>
            <person name="Makela M.R."/>
            <person name="Stajich J."/>
            <person name="Grigoriev I.V."/>
            <person name="Mortensen U.H."/>
            <person name="De Vries R.P."/>
            <person name="Baker S.E."/>
            <person name="Andersen M.R."/>
        </authorList>
    </citation>
    <scope>NUCLEOTIDE SEQUENCE [LARGE SCALE GENOMIC DNA]</scope>
    <source>
        <strain evidence="7 8">CBS 123904</strain>
    </source>
</reference>
<keyword evidence="4 6" id="KW-0472">Membrane</keyword>
<feature type="region of interest" description="Disordered" evidence="5">
    <location>
        <begin position="485"/>
        <end position="544"/>
    </location>
</feature>
<organism evidence="7 8">
    <name type="scientific">Aspergillus pseudoustus</name>
    <dbReference type="NCBI Taxonomy" id="1810923"/>
    <lineage>
        <taxon>Eukaryota</taxon>
        <taxon>Fungi</taxon>
        <taxon>Dikarya</taxon>
        <taxon>Ascomycota</taxon>
        <taxon>Pezizomycotina</taxon>
        <taxon>Eurotiomycetes</taxon>
        <taxon>Eurotiomycetidae</taxon>
        <taxon>Eurotiales</taxon>
        <taxon>Aspergillaceae</taxon>
        <taxon>Aspergillus</taxon>
        <taxon>Aspergillus subgen. Nidulantes</taxon>
    </lineage>
</organism>
<feature type="region of interest" description="Disordered" evidence="5">
    <location>
        <begin position="370"/>
        <end position="390"/>
    </location>
</feature>
<keyword evidence="8" id="KW-1185">Reference proteome</keyword>
<feature type="transmembrane region" description="Helical" evidence="6">
    <location>
        <begin position="69"/>
        <end position="88"/>
    </location>
</feature>
<protein>
    <submittedName>
        <fullName evidence="7">Organic solute transporter Ostalpha-domain-containing protein</fullName>
    </submittedName>
</protein>
<dbReference type="InterPro" id="IPR005178">
    <property type="entry name" value="Ostalpha/TMEM184C"/>
</dbReference>